<gene>
    <name evidence="3" type="ORF">QE152_g33560</name>
</gene>
<protein>
    <submittedName>
        <fullName evidence="3">RNase H-like domain found in reverse transcriptase</fullName>
    </submittedName>
</protein>
<dbReference type="AlphaFoldDB" id="A0AAW1IWV7"/>
<dbReference type="GO" id="GO:0003964">
    <property type="term" value="F:RNA-directed DNA polymerase activity"/>
    <property type="evidence" value="ECO:0007669"/>
    <property type="project" value="UniProtKB-KW"/>
</dbReference>
<keyword evidence="3" id="KW-0548">Nucleotidyltransferase</keyword>
<dbReference type="Proteomes" id="UP001458880">
    <property type="component" value="Unassembled WGS sequence"/>
</dbReference>
<dbReference type="EMBL" id="JASPKY010000513">
    <property type="protein sequence ID" value="KAK9694430.1"/>
    <property type="molecule type" value="Genomic_DNA"/>
</dbReference>
<organism evidence="3 4">
    <name type="scientific">Popillia japonica</name>
    <name type="common">Japanese beetle</name>
    <dbReference type="NCBI Taxonomy" id="7064"/>
    <lineage>
        <taxon>Eukaryota</taxon>
        <taxon>Metazoa</taxon>
        <taxon>Ecdysozoa</taxon>
        <taxon>Arthropoda</taxon>
        <taxon>Hexapoda</taxon>
        <taxon>Insecta</taxon>
        <taxon>Pterygota</taxon>
        <taxon>Neoptera</taxon>
        <taxon>Endopterygota</taxon>
        <taxon>Coleoptera</taxon>
        <taxon>Polyphaga</taxon>
        <taxon>Scarabaeiformia</taxon>
        <taxon>Scarabaeidae</taxon>
        <taxon>Rutelinae</taxon>
        <taxon>Popillia</taxon>
    </lineage>
</organism>
<dbReference type="PANTHER" id="PTHR37984">
    <property type="entry name" value="PROTEIN CBG26694"/>
    <property type="match status" value="1"/>
</dbReference>
<evidence type="ECO:0000259" key="2">
    <source>
        <dbReference type="Pfam" id="PF17919"/>
    </source>
</evidence>
<dbReference type="PANTHER" id="PTHR37984:SF5">
    <property type="entry name" value="PROTEIN NYNRIN-LIKE"/>
    <property type="match status" value="1"/>
</dbReference>
<keyword evidence="3" id="KW-0808">Transferase</keyword>
<keyword evidence="4" id="KW-1185">Reference proteome</keyword>
<reference evidence="3 4" key="1">
    <citation type="journal article" date="2024" name="BMC Genomics">
        <title>De novo assembly and annotation of Popillia japonica's genome with initial clues to its potential as an invasive pest.</title>
        <authorList>
            <person name="Cucini C."/>
            <person name="Boschi S."/>
            <person name="Funari R."/>
            <person name="Cardaioli E."/>
            <person name="Iannotti N."/>
            <person name="Marturano G."/>
            <person name="Paoli F."/>
            <person name="Bruttini M."/>
            <person name="Carapelli A."/>
            <person name="Frati F."/>
            <person name="Nardi F."/>
        </authorList>
    </citation>
    <scope>NUCLEOTIDE SEQUENCE [LARGE SCALE GENOMIC DNA]</scope>
    <source>
        <strain evidence="3">DMR45628</strain>
    </source>
</reference>
<evidence type="ECO:0000256" key="1">
    <source>
        <dbReference type="ARBA" id="ARBA00023268"/>
    </source>
</evidence>
<name>A0AAW1IWV7_POPJA</name>
<dbReference type="InterPro" id="IPR050951">
    <property type="entry name" value="Retrovirus_Pol_polyprotein"/>
</dbReference>
<proteinExistence type="predicted"/>
<dbReference type="SUPFAM" id="SSF56672">
    <property type="entry name" value="DNA/RNA polymerases"/>
    <property type="match status" value="1"/>
</dbReference>
<dbReference type="Pfam" id="PF17919">
    <property type="entry name" value="RT_RNaseH_2"/>
    <property type="match status" value="1"/>
</dbReference>
<comment type="caution">
    <text evidence="3">The sequence shown here is derived from an EMBL/GenBank/DDBJ whole genome shotgun (WGS) entry which is preliminary data.</text>
</comment>
<feature type="domain" description="Reverse transcriptase/retrotransposon-derived protein RNase H-like" evidence="2">
    <location>
        <begin position="46"/>
        <end position="103"/>
    </location>
</feature>
<dbReference type="InterPro" id="IPR041577">
    <property type="entry name" value="RT_RNaseH_2"/>
</dbReference>
<accession>A0AAW1IWV7</accession>
<evidence type="ECO:0000313" key="4">
    <source>
        <dbReference type="Proteomes" id="UP001458880"/>
    </source>
</evidence>
<keyword evidence="3" id="KW-0695">RNA-directed DNA polymerase</keyword>
<evidence type="ECO:0000313" key="3">
    <source>
        <dbReference type="EMBL" id="KAK9694430.1"/>
    </source>
</evidence>
<sequence>MYQKTENVVRFSGKTTTSFVTDRGVRQGGVLSLLFIIIIDGVPFKWDKNCKKAFAAVKREISSERVLAHFDPTLPLVLATDASPYAVGAVLSHVYPDGSERPI</sequence>
<dbReference type="InterPro" id="IPR043502">
    <property type="entry name" value="DNA/RNA_pol_sf"/>
</dbReference>
<keyword evidence="1" id="KW-0511">Multifunctional enzyme</keyword>